<dbReference type="Proteomes" id="UP000094256">
    <property type="component" value="Chromosome"/>
</dbReference>
<keyword evidence="3" id="KW-1185">Reference proteome</keyword>
<dbReference type="EMBL" id="CP014168">
    <property type="protein sequence ID" value="AOH84758.1"/>
    <property type="molecule type" value="Genomic_DNA"/>
</dbReference>
<dbReference type="AlphaFoldDB" id="A0A1B3ZBG5"/>
<dbReference type="RefSeq" id="WP_069205308.1">
    <property type="nucleotide sequence ID" value="NZ_CP014168.1"/>
</dbReference>
<name>A0A1B3ZBG5_9SPHN</name>
<accession>A0A1B3ZBG5</accession>
<dbReference type="KEGG" id="span:AWL63_13055"/>
<organism evidence="2 3">
    <name type="scientific">Sphingomonas panacis</name>
    <dbReference type="NCBI Taxonomy" id="1560345"/>
    <lineage>
        <taxon>Bacteria</taxon>
        <taxon>Pseudomonadati</taxon>
        <taxon>Pseudomonadota</taxon>
        <taxon>Alphaproteobacteria</taxon>
        <taxon>Sphingomonadales</taxon>
        <taxon>Sphingomonadaceae</taxon>
        <taxon>Sphingomonas</taxon>
    </lineage>
</organism>
<sequence length="177" mass="18009">MILMLLLQAAAAVPAPAGWTTVAKIDPTTHLGSTSVSTHSADGNARLVVRCDRSAPGTNAVSVQFIPKPPFAKASPRPVTITADNGPALGINWEFPGGGAYTAQDAVVTTLTVAIAHAKSIKVRAIDPANVPVDAVFAGPGSEAPIRQTVEACGYVFGQMPAPPPPPPAAKADDAEN</sequence>
<protein>
    <submittedName>
        <fullName evidence="2">Uncharacterized protein</fullName>
    </submittedName>
</protein>
<feature type="signal peptide" evidence="1">
    <location>
        <begin position="1"/>
        <end position="17"/>
    </location>
</feature>
<feature type="chain" id="PRO_5008556263" evidence="1">
    <location>
        <begin position="18"/>
        <end position="177"/>
    </location>
</feature>
<proteinExistence type="predicted"/>
<evidence type="ECO:0000313" key="3">
    <source>
        <dbReference type="Proteomes" id="UP000094256"/>
    </source>
</evidence>
<gene>
    <name evidence="2" type="ORF">AWL63_13055</name>
</gene>
<dbReference type="OrthoDB" id="7583018at2"/>
<evidence type="ECO:0000313" key="2">
    <source>
        <dbReference type="EMBL" id="AOH84758.1"/>
    </source>
</evidence>
<keyword evidence="1" id="KW-0732">Signal</keyword>
<reference evidence="2 3" key="1">
    <citation type="submission" date="2016-01" db="EMBL/GenBank/DDBJ databases">
        <title>Complete genome and mega plasmid sequence of Sphingomonas panacis DCY99 elicits systemic resistance in rice to Xanthomonas oryzae.</title>
        <authorList>
            <person name="Kim Y.J."/>
            <person name="Yang D.C."/>
            <person name="Sing P."/>
        </authorList>
    </citation>
    <scope>NUCLEOTIDE SEQUENCE [LARGE SCALE GENOMIC DNA]</scope>
    <source>
        <strain evidence="2 3">DCY99</strain>
    </source>
</reference>
<dbReference type="STRING" id="1560345.AWL63_13055"/>
<evidence type="ECO:0000256" key="1">
    <source>
        <dbReference type="SAM" id="SignalP"/>
    </source>
</evidence>